<dbReference type="PANTHER" id="PTHR10352">
    <property type="entry name" value="EUKARYOTIC TRANSLATION INITIATION FACTOR 3 SUBUNIT G"/>
    <property type="match status" value="1"/>
</dbReference>
<comment type="caution">
    <text evidence="9">The sequence shown here is derived from an EMBL/GenBank/DDBJ whole genome shotgun (WGS) entry which is preliminary data.</text>
</comment>
<feature type="compositionally biased region" description="Basic and acidic residues" evidence="7">
    <location>
        <begin position="1"/>
        <end position="11"/>
    </location>
</feature>
<dbReference type="InterPro" id="IPR017334">
    <property type="entry name" value="eIF3_g"/>
</dbReference>
<keyword evidence="4 5" id="KW-0648">Protein biosynthesis</keyword>
<evidence type="ECO:0000256" key="6">
    <source>
        <dbReference type="PROSITE-ProRule" id="PRU00176"/>
    </source>
</evidence>
<feature type="domain" description="RRM" evidence="8">
    <location>
        <begin position="186"/>
        <end position="264"/>
    </location>
</feature>
<comment type="similarity">
    <text evidence="5">Belongs to the eIF-3 subunit G family.</text>
</comment>
<comment type="subunit">
    <text evidence="5">Component of the eukaryotic translation initiation factor 3 (eIF-3) complex.</text>
</comment>
<dbReference type="GO" id="GO:0033290">
    <property type="term" value="C:eukaryotic 48S preinitiation complex"/>
    <property type="evidence" value="ECO:0007669"/>
    <property type="project" value="UniProtKB-UniRule"/>
</dbReference>
<dbReference type="InterPro" id="IPR012677">
    <property type="entry name" value="Nucleotide-bd_a/b_plait_sf"/>
</dbReference>
<reference evidence="9" key="1">
    <citation type="submission" date="2022-03" db="EMBL/GenBank/DDBJ databases">
        <title>A functionally conserved STORR gene fusion in Papaver species that diverged 16.8 million years ago.</title>
        <authorList>
            <person name="Catania T."/>
        </authorList>
    </citation>
    <scope>NUCLEOTIDE SEQUENCE</scope>
    <source>
        <strain evidence="9">S-191538</strain>
    </source>
</reference>
<evidence type="ECO:0000256" key="3">
    <source>
        <dbReference type="ARBA" id="ARBA00022884"/>
    </source>
</evidence>
<keyword evidence="2 5" id="KW-0396">Initiation factor</keyword>
<dbReference type="Gene3D" id="3.30.70.330">
    <property type="match status" value="1"/>
</dbReference>
<dbReference type="PROSITE" id="PS50102">
    <property type="entry name" value="RRM"/>
    <property type="match status" value="1"/>
</dbReference>
<dbReference type="CDD" id="cd12408">
    <property type="entry name" value="RRM_eIF3G_like"/>
    <property type="match status" value="1"/>
</dbReference>
<dbReference type="Proteomes" id="UP001177140">
    <property type="component" value="Unassembled WGS sequence"/>
</dbReference>
<dbReference type="EMBL" id="JAJJMA010221609">
    <property type="protein sequence ID" value="MCL7041246.1"/>
    <property type="molecule type" value="Genomic_DNA"/>
</dbReference>
<feature type="region of interest" description="Disordered" evidence="7">
    <location>
        <begin position="148"/>
        <end position="187"/>
    </location>
</feature>
<dbReference type="InterPro" id="IPR034240">
    <property type="entry name" value="eIF3G_RRM"/>
</dbReference>
<dbReference type="SMART" id="SM00360">
    <property type="entry name" value="RRM"/>
    <property type="match status" value="1"/>
</dbReference>
<name>A0AA41VH91_PAPNU</name>
<evidence type="ECO:0000313" key="9">
    <source>
        <dbReference type="EMBL" id="MCL7041246.1"/>
    </source>
</evidence>
<protein>
    <recommendedName>
        <fullName evidence="5">Eukaryotic translation initiation factor 3 subunit G</fullName>
        <shortName evidence="5">eIF3g</shortName>
    </recommendedName>
    <alternativeName>
        <fullName evidence="5">Eukaryotic translation initiation factor 3 RNA-binding subunit</fullName>
        <shortName evidence="5">eIF-3 RNA-binding subunit</shortName>
    </alternativeName>
    <alternativeName>
        <fullName evidence="5">Eukaryotic translation initiation factor 3 subunit 4</fullName>
    </alternativeName>
</protein>
<evidence type="ECO:0000259" key="8">
    <source>
        <dbReference type="PROSITE" id="PS50102"/>
    </source>
</evidence>
<dbReference type="GO" id="GO:0003723">
    <property type="term" value="F:RNA binding"/>
    <property type="evidence" value="ECO:0007669"/>
    <property type="project" value="UniProtKB-UniRule"/>
</dbReference>
<evidence type="ECO:0000256" key="7">
    <source>
        <dbReference type="SAM" id="MobiDB-lite"/>
    </source>
</evidence>
<dbReference type="SUPFAM" id="SSF54928">
    <property type="entry name" value="RNA-binding domain, RBD"/>
    <property type="match status" value="1"/>
</dbReference>
<gene>
    <name evidence="9" type="ORF">MKW94_023314</name>
</gene>
<sequence>MAISTQRKDWADYEEDDGGDFLLPPTEVIGPDKKGIKKVISYKYNDEGKKVKVTTTIRVTKTVTRTGRGVEERRSWPKFGAAADGNDGCISVSQEDIHLEKPTAPGEKPKEKDIQQAAGTGGGTLMVCRTCGMKGDHWTRECRYKNLAPNPADATSETSKDSDNNKGTKKYVAPRPDRKRREDEEHSIRVSNLSDDTRDDDLRDLFAAFGPVARARVLFDHHTGKSRGFGFVNFVHKEDGERAIQKLNGYGYDSLILCVEWAAPRSK</sequence>
<evidence type="ECO:0000313" key="10">
    <source>
        <dbReference type="Proteomes" id="UP001177140"/>
    </source>
</evidence>
<dbReference type="InterPro" id="IPR035979">
    <property type="entry name" value="RBD_domain_sf"/>
</dbReference>
<keyword evidence="1 5" id="KW-0963">Cytoplasm</keyword>
<evidence type="ECO:0000256" key="4">
    <source>
        <dbReference type="ARBA" id="ARBA00022917"/>
    </source>
</evidence>
<dbReference type="GO" id="GO:0001732">
    <property type="term" value="P:formation of cytoplasmic translation initiation complex"/>
    <property type="evidence" value="ECO:0007669"/>
    <property type="project" value="UniProtKB-UniRule"/>
</dbReference>
<dbReference type="AlphaFoldDB" id="A0AA41VH91"/>
<evidence type="ECO:0000256" key="5">
    <source>
        <dbReference type="HAMAP-Rule" id="MF_03006"/>
    </source>
</evidence>
<dbReference type="Pfam" id="PF00076">
    <property type="entry name" value="RRM_1"/>
    <property type="match status" value="1"/>
</dbReference>
<keyword evidence="3 6" id="KW-0694">RNA-binding</keyword>
<feature type="region of interest" description="Disordered" evidence="7">
    <location>
        <begin position="1"/>
        <end position="26"/>
    </location>
</feature>
<dbReference type="InterPro" id="IPR000504">
    <property type="entry name" value="RRM_dom"/>
</dbReference>
<dbReference type="GO" id="GO:0016282">
    <property type="term" value="C:eukaryotic 43S preinitiation complex"/>
    <property type="evidence" value="ECO:0007669"/>
    <property type="project" value="UniProtKB-UniRule"/>
</dbReference>
<dbReference type="PIRSF" id="PIRSF037949">
    <property type="entry name" value="Transl_init_eIF-3_RNA-bind"/>
    <property type="match status" value="1"/>
</dbReference>
<proteinExistence type="inferred from homology"/>
<dbReference type="Pfam" id="PF12353">
    <property type="entry name" value="eIF3g"/>
    <property type="match status" value="1"/>
</dbReference>
<dbReference type="GO" id="GO:0003743">
    <property type="term" value="F:translation initiation factor activity"/>
    <property type="evidence" value="ECO:0007669"/>
    <property type="project" value="UniProtKB-UniRule"/>
</dbReference>
<dbReference type="GO" id="GO:0005852">
    <property type="term" value="C:eukaryotic translation initiation factor 3 complex"/>
    <property type="evidence" value="ECO:0007669"/>
    <property type="project" value="UniProtKB-UniRule"/>
</dbReference>
<feature type="compositionally biased region" description="Basic and acidic residues" evidence="7">
    <location>
        <begin position="175"/>
        <end position="187"/>
    </location>
</feature>
<evidence type="ECO:0000256" key="1">
    <source>
        <dbReference type="ARBA" id="ARBA00022490"/>
    </source>
</evidence>
<dbReference type="InterPro" id="IPR024675">
    <property type="entry name" value="eIF3g_N"/>
</dbReference>
<organism evidence="9 10">
    <name type="scientific">Papaver nudicaule</name>
    <name type="common">Iceland poppy</name>
    <dbReference type="NCBI Taxonomy" id="74823"/>
    <lineage>
        <taxon>Eukaryota</taxon>
        <taxon>Viridiplantae</taxon>
        <taxon>Streptophyta</taxon>
        <taxon>Embryophyta</taxon>
        <taxon>Tracheophyta</taxon>
        <taxon>Spermatophyta</taxon>
        <taxon>Magnoliopsida</taxon>
        <taxon>Ranunculales</taxon>
        <taxon>Papaveraceae</taxon>
        <taxon>Papaveroideae</taxon>
        <taxon>Papaver</taxon>
    </lineage>
</organism>
<evidence type="ECO:0000256" key="2">
    <source>
        <dbReference type="ARBA" id="ARBA00022540"/>
    </source>
</evidence>
<dbReference type="HAMAP" id="MF_03006">
    <property type="entry name" value="eIF3g"/>
    <property type="match status" value="1"/>
</dbReference>
<keyword evidence="10" id="KW-1185">Reference proteome</keyword>
<comment type="subcellular location">
    <subcellularLocation>
        <location evidence="5">Cytoplasm</location>
    </subcellularLocation>
</comment>
<accession>A0AA41VH91</accession>
<comment type="function">
    <text evidence="5">RNA-binding component of the eukaryotic translation initiation factor 3 (eIF-3) complex, which is involved in protein synthesis of a specialized repertoire of mRNAs and, together with other initiation factors, stimulates binding of mRNA and methionyl-tRNAi to the 40S ribosome. The eIF-3 complex specifically targets and initiates translation of a subset of mRNAs involved in cell proliferation. This subunit can bind 18S rRNA.</text>
</comment>